<reference evidence="2" key="1">
    <citation type="submission" date="2017-07" db="EMBL/GenBank/DDBJ databases">
        <authorList>
            <person name="Mikheyev A."/>
            <person name="Grau M."/>
        </authorList>
    </citation>
    <scope>NUCLEOTIDE SEQUENCE</scope>
    <source>
        <tissue evidence="2">Venom_gland</tissue>
    </source>
</reference>
<sequence length="115" mass="13165">MPPHKPGALRPQRYTLLKLNNRKGEIKERGKEKWKGEGREREINNRKKGSKSKSTQDGIYSADHNNSFDVANMEPSIIISRMGGDWTCILISRLGHKILYKMAINPAISKYIPLF</sequence>
<dbReference type="AlphaFoldDB" id="A0A2H6N316"/>
<evidence type="ECO:0000256" key="1">
    <source>
        <dbReference type="SAM" id="MobiDB-lite"/>
    </source>
</evidence>
<accession>A0A2H6N316</accession>
<proteinExistence type="predicted"/>
<reference evidence="2" key="2">
    <citation type="submission" date="2017-12" db="EMBL/GenBank/DDBJ databases">
        <title>Coralsnake Venomics: Analyses of Venom Gland Transcriptomes and Proteomes of Six Brazilian Taxa.</title>
        <authorList>
            <person name="Aird S.D."/>
            <person name="Jorge da Silva N."/>
            <person name="Qiu L."/>
            <person name="Villar-Briones A."/>
            <person name="Aparecida-Saddi V."/>
            <person name="Campos-Telles M.P."/>
            <person name="Grau M."/>
            <person name="Mikheyev A.S."/>
        </authorList>
    </citation>
    <scope>NUCLEOTIDE SEQUENCE</scope>
    <source>
        <tissue evidence="2">Venom_gland</tissue>
    </source>
</reference>
<protein>
    <submittedName>
        <fullName evidence="2">Uncharacterized protein</fullName>
    </submittedName>
</protein>
<feature type="compositionally biased region" description="Basic and acidic residues" evidence="1">
    <location>
        <begin position="27"/>
        <end position="45"/>
    </location>
</feature>
<evidence type="ECO:0000313" key="2">
    <source>
        <dbReference type="EMBL" id="LAA23427.1"/>
    </source>
</evidence>
<feature type="region of interest" description="Disordered" evidence="1">
    <location>
        <begin position="27"/>
        <end position="60"/>
    </location>
</feature>
<organism evidence="2">
    <name type="scientific">Micrurus carvalhoi</name>
    <dbReference type="NCBI Taxonomy" id="3147026"/>
    <lineage>
        <taxon>Eukaryota</taxon>
        <taxon>Metazoa</taxon>
        <taxon>Chordata</taxon>
        <taxon>Craniata</taxon>
        <taxon>Vertebrata</taxon>
        <taxon>Euteleostomi</taxon>
        <taxon>Lepidosauria</taxon>
        <taxon>Squamata</taxon>
        <taxon>Bifurcata</taxon>
        <taxon>Unidentata</taxon>
        <taxon>Episquamata</taxon>
        <taxon>Toxicofera</taxon>
        <taxon>Serpentes</taxon>
        <taxon>Colubroidea</taxon>
        <taxon>Elapidae</taxon>
        <taxon>Elapinae</taxon>
        <taxon>Micrurus</taxon>
    </lineage>
</organism>
<name>A0A2H6N316_9SAUR</name>
<dbReference type="EMBL" id="IACI01040025">
    <property type="protein sequence ID" value="LAA23427.1"/>
    <property type="molecule type" value="Transcribed_RNA"/>
</dbReference>